<proteinExistence type="predicted"/>
<evidence type="ECO:0000313" key="1">
    <source>
        <dbReference type="EMBL" id="MEX1663719.1"/>
    </source>
</evidence>
<protein>
    <submittedName>
        <fullName evidence="1">Thiol-disulfide oxidoreductase DCC family protein</fullName>
    </submittedName>
</protein>
<reference evidence="1 2" key="1">
    <citation type="journal article" date="2011" name="Int. J. Syst. Evol. Microbiol.">
        <title>Zhongshania antarctica gen. nov., sp. nov. and Zhongshania guokunii sp. nov., gammaproteobacteria respectively isolated from coastal attached (fast) ice and surface seawater of the Antarctic.</title>
        <authorList>
            <person name="Li H.J."/>
            <person name="Zhang X.Y."/>
            <person name="Chen C.X."/>
            <person name="Zhang Y.J."/>
            <person name="Gao Z.M."/>
            <person name="Yu Y."/>
            <person name="Chen X.L."/>
            <person name="Chen B."/>
            <person name="Zhang Y.Z."/>
        </authorList>
    </citation>
    <scope>NUCLEOTIDE SEQUENCE [LARGE SCALE GENOMIC DNA]</scope>
    <source>
        <strain evidence="1 2">15-R06ZXC-3</strain>
    </source>
</reference>
<dbReference type="InterPro" id="IPR044691">
    <property type="entry name" value="DCC1_Trx"/>
</dbReference>
<comment type="caution">
    <text evidence="1">The sequence shown here is derived from an EMBL/GenBank/DDBJ whole genome shotgun (WGS) entry which is preliminary data.</text>
</comment>
<name>A0ABV3TRD2_9RHOB</name>
<dbReference type="InterPro" id="IPR007263">
    <property type="entry name" value="DCC1-like"/>
</dbReference>
<sequence length="137" mass="15239">MGDSVRHSAMHNTSKATVFYDGGCPLCRAEIGLYRETPGAEALAFVDLSEPGVTLPDGLSRADALAQFHVRAEDGHLVSGAAAFAELWSHLPRWRGLARIARWPLVKTLLELTYRVFLKLRPGVVWLFVRLTGRRVR</sequence>
<keyword evidence="2" id="KW-1185">Reference proteome</keyword>
<gene>
    <name evidence="1" type="ORF">AB4874_19235</name>
</gene>
<dbReference type="EMBL" id="JBFRYC010000026">
    <property type="protein sequence ID" value="MEX1663719.1"/>
    <property type="molecule type" value="Genomic_DNA"/>
</dbReference>
<evidence type="ECO:0000313" key="2">
    <source>
        <dbReference type="Proteomes" id="UP001557465"/>
    </source>
</evidence>
<dbReference type="RefSeq" id="WP_368393218.1">
    <property type="nucleotide sequence ID" value="NZ_JBFRYC010000026.1"/>
</dbReference>
<dbReference type="PANTHER" id="PTHR34290">
    <property type="entry name" value="SI:CH73-390P7.2"/>
    <property type="match status" value="1"/>
</dbReference>
<dbReference type="Proteomes" id="UP001557465">
    <property type="component" value="Unassembled WGS sequence"/>
</dbReference>
<organism evidence="1 2">
    <name type="scientific">Thioclava arctica</name>
    <dbReference type="NCBI Taxonomy" id="3238301"/>
    <lineage>
        <taxon>Bacteria</taxon>
        <taxon>Pseudomonadati</taxon>
        <taxon>Pseudomonadota</taxon>
        <taxon>Alphaproteobacteria</taxon>
        <taxon>Rhodobacterales</taxon>
        <taxon>Paracoccaceae</taxon>
        <taxon>Thioclava</taxon>
    </lineage>
</organism>
<dbReference type="Pfam" id="PF04134">
    <property type="entry name" value="DCC1-like"/>
    <property type="match status" value="1"/>
</dbReference>
<accession>A0ABV3TRD2</accession>
<dbReference type="PANTHER" id="PTHR34290:SF2">
    <property type="entry name" value="OS04G0668800 PROTEIN"/>
    <property type="match status" value="1"/>
</dbReference>